<name>A0A345C1M2_9BACI</name>
<evidence type="ECO:0000313" key="1">
    <source>
        <dbReference type="EMBL" id="AXF57103.1"/>
    </source>
</evidence>
<accession>A0A345C1M2</accession>
<dbReference type="KEGG" id="rue:DT065_14585"/>
<proteinExistence type="predicted"/>
<dbReference type="EMBL" id="CP031092">
    <property type="protein sequence ID" value="AXF57103.1"/>
    <property type="molecule type" value="Genomic_DNA"/>
</dbReference>
<dbReference type="RefSeq" id="WP_114374619.1">
    <property type="nucleotide sequence ID" value="NZ_CP031092.1"/>
</dbReference>
<reference evidence="1 2" key="1">
    <citation type="journal article" date="2018" name="J. Microbiol.">
        <title>Salicibibacter kimchii gen. nov., sp. nov., a moderately halophilic and alkalitolerant bacterium in the family Bacillaceae, isolated from kimchi.</title>
        <authorList>
            <person name="Jang J.Y."/>
            <person name="Oh Y.J."/>
            <person name="Lim S.K."/>
            <person name="Park H.K."/>
            <person name="Lee C."/>
            <person name="Kim J.Y."/>
            <person name="Lee M.A."/>
            <person name="Choi H.J."/>
        </authorList>
    </citation>
    <scope>NUCLEOTIDE SEQUENCE [LARGE SCALE GENOMIC DNA]</scope>
    <source>
        <strain evidence="1 2">NKC1-1</strain>
    </source>
</reference>
<dbReference type="AlphaFoldDB" id="A0A345C1M2"/>
<evidence type="ECO:0000313" key="2">
    <source>
        <dbReference type="Proteomes" id="UP000252100"/>
    </source>
</evidence>
<protein>
    <submittedName>
        <fullName evidence="1">Uncharacterized protein</fullName>
    </submittedName>
</protein>
<sequence length="82" mass="9164">MNIRLSALVLIVVVMAGRGEASFEEEAPHTTTHERYAEVRDAEIYTGSIALLIQEYTDAHIIYNVYEGVKIITTLLAGNIKR</sequence>
<organism evidence="1 2">
    <name type="scientific">Salicibibacter kimchii</name>
    <dbReference type="NCBI Taxonomy" id="2099786"/>
    <lineage>
        <taxon>Bacteria</taxon>
        <taxon>Bacillati</taxon>
        <taxon>Bacillota</taxon>
        <taxon>Bacilli</taxon>
        <taxon>Bacillales</taxon>
        <taxon>Bacillaceae</taxon>
        <taxon>Salicibibacter</taxon>
    </lineage>
</organism>
<keyword evidence="2" id="KW-1185">Reference proteome</keyword>
<dbReference type="Proteomes" id="UP000252100">
    <property type="component" value="Chromosome"/>
</dbReference>
<gene>
    <name evidence="1" type="ORF">DT065_14585</name>
</gene>